<gene>
    <name evidence="1" type="ORF">CVLEPA_LOCUS30064</name>
</gene>
<organism evidence="1 2">
    <name type="scientific">Clavelina lepadiformis</name>
    <name type="common">Light-bulb sea squirt</name>
    <name type="synonym">Ascidia lepadiformis</name>
    <dbReference type="NCBI Taxonomy" id="159417"/>
    <lineage>
        <taxon>Eukaryota</taxon>
        <taxon>Metazoa</taxon>
        <taxon>Chordata</taxon>
        <taxon>Tunicata</taxon>
        <taxon>Ascidiacea</taxon>
        <taxon>Aplousobranchia</taxon>
        <taxon>Clavelinidae</taxon>
        <taxon>Clavelina</taxon>
    </lineage>
</organism>
<accession>A0ABP0H133</accession>
<sequence length="80" mass="9398">EIVEPAEIFPPVAGTNIEDLQPKWLVGQEMKELAPKCFSKRLKLFFYRTNHCSLPFSQINTPKHEVTRTLLTWSDKRQLR</sequence>
<comment type="caution">
    <text evidence="1">The sequence shown here is derived from an EMBL/GenBank/DDBJ whole genome shotgun (WGS) entry which is preliminary data.</text>
</comment>
<proteinExistence type="predicted"/>
<evidence type="ECO:0000313" key="2">
    <source>
        <dbReference type="Proteomes" id="UP001642483"/>
    </source>
</evidence>
<dbReference type="EMBL" id="CAWYQH010000163">
    <property type="protein sequence ID" value="CAK8696739.1"/>
    <property type="molecule type" value="Genomic_DNA"/>
</dbReference>
<protein>
    <submittedName>
        <fullName evidence="1">Uncharacterized protein</fullName>
    </submittedName>
</protein>
<feature type="non-terminal residue" evidence="1">
    <location>
        <position position="1"/>
    </location>
</feature>
<keyword evidence="2" id="KW-1185">Reference proteome</keyword>
<reference evidence="1 2" key="1">
    <citation type="submission" date="2024-02" db="EMBL/GenBank/DDBJ databases">
        <authorList>
            <person name="Daric V."/>
            <person name="Darras S."/>
        </authorList>
    </citation>
    <scope>NUCLEOTIDE SEQUENCE [LARGE SCALE GENOMIC DNA]</scope>
</reference>
<evidence type="ECO:0000313" key="1">
    <source>
        <dbReference type="EMBL" id="CAK8696739.1"/>
    </source>
</evidence>
<name>A0ABP0H133_CLALP</name>
<dbReference type="Proteomes" id="UP001642483">
    <property type="component" value="Unassembled WGS sequence"/>
</dbReference>